<dbReference type="Proteomes" id="UP000799438">
    <property type="component" value="Unassembled WGS sequence"/>
</dbReference>
<name>A0A6A6BB41_9PEZI</name>
<keyword evidence="3" id="KW-1185">Reference proteome</keyword>
<feature type="transmembrane region" description="Helical" evidence="1">
    <location>
        <begin position="82"/>
        <end position="102"/>
    </location>
</feature>
<keyword evidence="1" id="KW-0472">Membrane</keyword>
<reference evidence="2" key="1">
    <citation type="journal article" date="2020" name="Stud. Mycol.">
        <title>101 Dothideomycetes genomes: a test case for predicting lifestyles and emergence of pathogens.</title>
        <authorList>
            <person name="Haridas S."/>
            <person name="Albert R."/>
            <person name="Binder M."/>
            <person name="Bloem J."/>
            <person name="Labutti K."/>
            <person name="Salamov A."/>
            <person name="Andreopoulos B."/>
            <person name="Baker S."/>
            <person name="Barry K."/>
            <person name="Bills G."/>
            <person name="Bluhm B."/>
            <person name="Cannon C."/>
            <person name="Castanera R."/>
            <person name="Culley D."/>
            <person name="Daum C."/>
            <person name="Ezra D."/>
            <person name="Gonzalez J."/>
            <person name="Henrissat B."/>
            <person name="Kuo A."/>
            <person name="Liang C."/>
            <person name="Lipzen A."/>
            <person name="Lutzoni F."/>
            <person name="Magnuson J."/>
            <person name="Mondo S."/>
            <person name="Nolan M."/>
            <person name="Ohm R."/>
            <person name="Pangilinan J."/>
            <person name="Park H.-J."/>
            <person name="Ramirez L."/>
            <person name="Alfaro M."/>
            <person name="Sun H."/>
            <person name="Tritt A."/>
            <person name="Yoshinaga Y."/>
            <person name="Zwiers L.-H."/>
            <person name="Turgeon B."/>
            <person name="Goodwin S."/>
            <person name="Spatafora J."/>
            <person name="Crous P."/>
            <person name="Grigoriev I."/>
        </authorList>
    </citation>
    <scope>NUCLEOTIDE SEQUENCE</scope>
    <source>
        <strain evidence="2">CBS 121167</strain>
    </source>
</reference>
<evidence type="ECO:0000313" key="3">
    <source>
        <dbReference type="Proteomes" id="UP000799438"/>
    </source>
</evidence>
<accession>A0A6A6BB41</accession>
<dbReference type="EMBL" id="ML995487">
    <property type="protein sequence ID" value="KAF2141320.1"/>
    <property type="molecule type" value="Genomic_DNA"/>
</dbReference>
<evidence type="ECO:0000313" key="2">
    <source>
        <dbReference type="EMBL" id="KAF2141320.1"/>
    </source>
</evidence>
<dbReference type="GeneID" id="54300719"/>
<feature type="transmembrane region" description="Helical" evidence="1">
    <location>
        <begin position="123"/>
        <end position="143"/>
    </location>
</feature>
<feature type="transmembrane region" description="Helical" evidence="1">
    <location>
        <begin position="57"/>
        <end position="76"/>
    </location>
</feature>
<dbReference type="RefSeq" id="XP_033397033.1">
    <property type="nucleotide sequence ID" value="XM_033543222.1"/>
</dbReference>
<sequence length="165" mass="18790">MKDIIREFRYENDPAVQFEGASAIWVYLAPIISAGTFYFLVEIMIDPGLILSEGARTGISFSLLAGLILFALMSGYMQPRTAPKILIMFILLRIHYWIFHFYMASWDPQRDIVAREVNVSYSFVYFGSTCPLTFLGLLLTGLWHTPDYDPELVNICTLQQTSGTI</sequence>
<keyword evidence="1" id="KW-1133">Transmembrane helix</keyword>
<proteinExistence type="predicted"/>
<gene>
    <name evidence="2" type="ORF">K452DRAFT_309102</name>
</gene>
<evidence type="ECO:0000256" key="1">
    <source>
        <dbReference type="SAM" id="Phobius"/>
    </source>
</evidence>
<keyword evidence="1" id="KW-0812">Transmembrane</keyword>
<protein>
    <submittedName>
        <fullName evidence="2">Uncharacterized protein</fullName>
    </submittedName>
</protein>
<dbReference type="AlphaFoldDB" id="A0A6A6BB41"/>
<organism evidence="2 3">
    <name type="scientific">Aplosporella prunicola CBS 121167</name>
    <dbReference type="NCBI Taxonomy" id="1176127"/>
    <lineage>
        <taxon>Eukaryota</taxon>
        <taxon>Fungi</taxon>
        <taxon>Dikarya</taxon>
        <taxon>Ascomycota</taxon>
        <taxon>Pezizomycotina</taxon>
        <taxon>Dothideomycetes</taxon>
        <taxon>Dothideomycetes incertae sedis</taxon>
        <taxon>Botryosphaeriales</taxon>
        <taxon>Aplosporellaceae</taxon>
        <taxon>Aplosporella</taxon>
    </lineage>
</organism>
<feature type="transmembrane region" description="Helical" evidence="1">
    <location>
        <begin position="24"/>
        <end position="45"/>
    </location>
</feature>